<dbReference type="Proteomes" id="UP000009168">
    <property type="component" value="Unassembled WGS sequence"/>
</dbReference>
<keyword evidence="1" id="KW-1133">Transmembrane helix</keyword>
<evidence type="ECO:0000313" key="4">
    <source>
        <dbReference type="Proteomes" id="UP000009168"/>
    </source>
</evidence>
<sequence length="207" mass="23815">MEQKKKQNWQEYLWLNNIYIYSLTFIFKIIQSQQFKNQLLFFYSIINSNKNQKIEKNQKTLCQKMRKIIIIAALICLTFAQNVQECPTDGRQLKCTIQQSPVCGIRGLSNGKQIKENFDNYCIACSIGKVEYTVEGKCEDYPAQAKFCSPAQSKAQICTMEYAPQCGFFNKSVNCIAAPCAIDEYNRCKACSTENVLYTIKGKCHHE</sequence>
<dbReference type="OrthoDB" id="301169at2759"/>
<keyword evidence="1" id="KW-0472">Membrane</keyword>
<dbReference type="RefSeq" id="XP_001027597.2">
    <property type="nucleotide sequence ID" value="XM_001027597.2"/>
</dbReference>
<dbReference type="HOGENOM" id="CLU_135923_0_0_1"/>
<dbReference type="GeneID" id="7824910"/>
<reference evidence="4" key="1">
    <citation type="journal article" date="2006" name="PLoS Biol.">
        <title>Macronuclear genome sequence of the ciliate Tetrahymena thermophila, a model eukaryote.</title>
        <authorList>
            <person name="Eisen J.A."/>
            <person name="Coyne R.S."/>
            <person name="Wu M."/>
            <person name="Wu D."/>
            <person name="Thiagarajan M."/>
            <person name="Wortman J.R."/>
            <person name="Badger J.H."/>
            <person name="Ren Q."/>
            <person name="Amedeo P."/>
            <person name="Jones K.M."/>
            <person name="Tallon L.J."/>
            <person name="Delcher A.L."/>
            <person name="Salzberg S.L."/>
            <person name="Silva J.C."/>
            <person name="Haas B.J."/>
            <person name="Majoros W.H."/>
            <person name="Farzad M."/>
            <person name="Carlton J.M."/>
            <person name="Smith R.K. Jr."/>
            <person name="Garg J."/>
            <person name="Pearlman R.E."/>
            <person name="Karrer K.M."/>
            <person name="Sun L."/>
            <person name="Manning G."/>
            <person name="Elde N.C."/>
            <person name="Turkewitz A.P."/>
            <person name="Asai D.J."/>
            <person name="Wilkes D.E."/>
            <person name="Wang Y."/>
            <person name="Cai H."/>
            <person name="Collins K."/>
            <person name="Stewart B.A."/>
            <person name="Lee S.R."/>
            <person name="Wilamowska K."/>
            <person name="Weinberg Z."/>
            <person name="Ruzzo W.L."/>
            <person name="Wloga D."/>
            <person name="Gaertig J."/>
            <person name="Frankel J."/>
            <person name="Tsao C.-C."/>
            <person name="Gorovsky M.A."/>
            <person name="Keeling P.J."/>
            <person name="Waller R.F."/>
            <person name="Patron N.J."/>
            <person name="Cherry J.M."/>
            <person name="Stover N.A."/>
            <person name="Krieger C.J."/>
            <person name="del Toro C."/>
            <person name="Ryder H.F."/>
            <person name="Williamson S.C."/>
            <person name="Barbeau R.A."/>
            <person name="Hamilton E.P."/>
            <person name="Orias E."/>
        </authorList>
    </citation>
    <scope>NUCLEOTIDE SEQUENCE [LARGE SCALE GENOMIC DNA]</scope>
    <source>
        <strain evidence="4">SB210</strain>
    </source>
</reference>
<evidence type="ECO:0000256" key="1">
    <source>
        <dbReference type="SAM" id="Phobius"/>
    </source>
</evidence>
<evidence type="ECO:0000313" key="3">
    <source>
        <dbReference type="EMBL" id="EAS07355.2"/>
    </source>
</evidence>
<keyword evidence="1" id="KW-0812">Transmembrane</keyword>
<feature type="transmembrane region" description="Helical" evidence="1">
    <location>
        <begin position="12"/>
        <end position="30"/>
    </location>
</feature>
<dbReference type="InterPro" id="IPR002350">
    <property type="entry name" value="Kazal_dom"/>
</dbReference>
<dbReference type="AlphaFoldDB" id="Q24HT2"/>
<dbReference type="EMBL" id="GG662232">
    <property type="protein sequence ID" value="EAS07355.2"/>
    <property type="molecule type" value="Genomic_DNA"/>
</dbReference>
<dbReference type="KEGG" id="tet:TTHERM_01133990"/>
<protein>
    <submittedName>
        <fullName evidence="3">Kazal-type proteinase inhibitor 1</fullName>
    </submittedName>
</protein>
<organism evidence="3 4">
    <name type="scientific">Tetrahymena thermophila (strain SB210)</name>
    <dbReference type="NCBI Taxonomy" id="312017"/>
    <lineage>
        <taxon>Eukaryota</taxon>
        <taxon>Sar</taxon>
        <taxon>Alveolata</taxon>
        <taxon>Ciliophora</taxon>
        <taxon>Intramacronucleata</taxon>
        <taxon>Oligohymenophorea</taxon>
        <taxon>Hymenostomatida</taxon>
        <taxon>Tetrahymenina</taxon>
        <taxon>Tetrahymenidae</taxon>
        <taxon>Tetrahymena</taxon>
    </lineage>
</organism>
<dbReference type="InParanoid" id="Q24HT2"/>
<feature type="domain" description="Kazal-like" evidence="2">
    <location>
        <begin position="80"/>
        <end position="140"/>
    </location>
</feature>
<gene>
    <name evidence="3" type="ORF">TTHERM_01133990</name>
</gene>
<name>Q24HT2_TETTS</name>
<proteinExistence type="predicted"/>
<evidence type="ECO:0000259" key="2">
    <source>
        <dbReference type="PROSITE" id="PS51465"/>
    </source>
</evidence>
<dbReference type="PROSITE" id="PS51465">
    <property type="entry name" value="KAZAL_2"/>
    <property type="match status" value="1"/>
</dbReference>
<accession>Q24HT2</accession>
<keyword evidence="4" id="KW-1185">Reference proteome</keyword>